<evidence type="ECO:0000256" key="2">
    <source>
        <dbReference type="ARBA" id="ARBA00004818"/>
    </source>
</evidence>
<accession>A0A7G8Q351</accession>
<dbReference type="EMBL" id="CP060412">
    <property type="protein sequence ID" value="QNK01209.1"/>
    <property type="molecule type" value="Genomic_DNA"/>
</dbReference>
<comment type="catalytic activity">
    <reaction evidence="1">
        <text>2-phosphoglycolate + H2O = glycolate + phosphate</text>
        <dbReference type="Rhea" id="RHEA:14369"/>
        <dbReference type="ChEBI" id="CHEBI:15377"/>
        <dbReference type="ChEBI" id="CHEBI:29805"/>
        <dbReference type="ChEBI" id="CHEBI:43474"/>
        <dbReference type="ChEBI" id="CHEBI:58033"/>
        <dbReference type="EC" id="3.1.3.18"/>
    </reaction>
</comment>
<reference evidence="5 6" key="1">
    <citation type="submission" date="2020-08" db="EMBL/GenBank/DDBJ databases">
        <title>Dyella sp. G9 isolated from forest soil.</title>
        <authorList>
            <person name="Fu J."/>
            <person name="Qiu L."/>
        </authorList>
    </citation>
    <scope>NUCLEOTIDE SEQUENCE [LARGE SCALE GENOMIC DNA]</scope>
    <source>
        <strain evidence="5 6">G9</strain>
    </source>
</reference>
<dbReference type="KEGG" id="dtl:H8F01_19470"/>
<proteinExistence type="inferred from homology"/>
<dbReference type="Gene3D" id="3.40.50.1000">
    <property type="entry name" value="HAD superfamily/HAD-like"/>
    <property type="match status" value="1"/>
</dbReference>
<dbReference type="PANTHER" id="PTHR43434">
    <property type="entry name" value="PHOSPHOGLYCOLATE PHOSPHATASE"/>
    <property type="match status" value="1"/>
</dbReference>
<dbReference type="Proteomes" id="UP000515873">
    <property type="component" value="Chromosome"/>
</dbReference>
<dbReference type="InterPro" id="IPR023214">
    <property type="entry name" value="HAD_sf"/>
</dbReference>
<evidence type="ECO:0000256" key="3">
    <source>
        <dbReference type="ARBA" id="ARBA00006171"/>
    </source>
</evidence>
<dbReference type="GO" id="GO:0005829">
    <property type="term" value="C:cytosol"/>
    <property type="evidence" value="ECO:0007669"/>
    <property type="project" value="TreeGrafter"/>
</dbReference>
<sequence length="217" mass="23173">MAIFDLDGTLVDSVDGIALAINRRLHGRGIAPLQRDEAIPLLGDGLAAFARRAYALRQTSPVAGDIEAFVQDCLTHAEAGAQLYPGARDTLDLLVRDGWQLAVCTNKIETAAIAMLGHLEVLDLFAAVCGGDTVERQKPDPCHIHQTLHRAGLHDVPAVMIGDNVVDLAAARSYGIPGIFADWGYGQLPHDVAMPSVARHFTELPQRLAAALSCKAI</sequence>
<dbReference type="InterPro" id="IPR036412">
    <property type="entry name" value="HAD-like_sf"/>
</dbReference>
<gene>
    <name evidence="5" type="ORF">H8F01_19470</name>
</gene>
<name>A0A7G8Q351_9GAMM</name>
<dbReference type="PANTHER" id="PTHR43434:SF1">
    <property type="entry name" value="PHOSPHOGLYCOLATE PHOSPHATASE"/>
    <property type="match status" value="1"/>
</dbReference>
<dbReference type="InterPro" id="IPR050155">
    <property type="entry name" value="HAD-like_hydrolase_sf"/>
</dbReference>
<dbReference type="AlphaFoldDB" id="A0A7G8Q351"/>
<dbReference type="SFLD" id="SFLDG01129">
    <property type="entry name" value="C1.5:_HAD__Beta-PGM__Phosphata"/>
    <property type="match status" value="1"/>
</dbReference>
<protein>
    <recommendedName>
        <fullName evidence="4">phosphoglycolate phosphatase</fullName>
        <ecNumber evidence="4">3.1.3.18</ecNumber>
    </recommendedName>
</protein>
<dbReference type="Gene3D" id="1.10.150.240">
    <property type="entry name" value="Putative phosphatase, domain 2"/>
    <property type="match status" value="1"/>
</dbReference>
<keyword evidence="6" id="KW-1185">Reference proteome</keyword>
<evidence type="ECO:0000256" key="4">
    <source>
        <dbReference type="ARBA" id="ARBA00013078"/>
    </source>
</evidence>
<evidence type="ECO:0000313" key="5">
    <source>
        <dbReference type="EMBL" id="QNK01209.1"/>
    </source>
</evidence>
<dbReference type="InterPro" id="IPR041492">
    <property type="entry name" value="HAD_2"/>
</dbReference>
<dbReference type="RefSeq" id="WP_187056671.1">
    <property type="nucleotide sequence ID" value="NZ_CP060412.1"/>
</dbReference>
<organism evidence="5 6">
    <name type="scientific">Dyella telluris</name>
    <dbReference type="NCBI Taxonomy" id="2763498"/>
    <lineage>
        <taxon>Bacteria</taxon>
        <taxon>Pseudomonadati</taxon>
        <taxon>Pseudomonadota</taxon>
        <taxon>Gammaproteobacteria</taxon>
        <taxon>Lysobacterales</taxon>
        <taxon>Rhodanobacteraceae</taxon>
        <taxon>Dyella</taxon>
    </lineage>
</organism>
<comment type="similarity">
    <text evidence="3">Belongs to the HAD-like hydrolase superfamily. CbbY/CbbZ/Gph/YieH family.</text>
</comment>
<dbReference type="GO" id="GO:0006281">
    <property type="term" value="P:DNA repair"/>
    <property type="evidence" value="ECO:0007669"/>
    <property type="project" value="TreeGrafter"/>
</dbReference>
<evidence type="ECO:0000313" key="6">
    <source>
        <dbReference type="Proteomes" id="UP000515873"/>
    </source>
</evidence>
<dbReference type="SUPFAM" id="SSF56784">
    <property type="entry name" value="HAD-like"/>
    <property type="match status" value="1"/>
</dbReference>
<dbReference type="GO" id="GO:0008967">
    <property type="term" value="F:phosphoglycolate phosphatase activity"/>
    <property type="evidence" value="ECO:0007669"/>
    <property type="project" value="UniProtKB-EC"/>
</dbReference>
<comment type="pathway">
    <text evidence="2">Organic acid metabolism; glycolate biosynthesis; glycolate from 2-phosphoglycolate: step 1/1.</text>
</comment>
<dbReference type="Pfam" id="PF13419">
    <property type="entry name" value="HAD_2"/>
    <property type="match status" value="1"/>
</dbReference>
<evidence type="ECO:0000256" key="1">
    <source>
        <dbReference type="ARBA" id="ARBA00000830"/>
    </source>
</evidence>
<dbReference type="EC" id="3.1.3.18" evidence="4"/>
<dbReference type="InterPro" id="IPR023198">
    <property type="entry name" value="PGP-like_dom2"/>
</dbReference>
<keyword evidence="5" id="KW-0378">Hydrolase</keyword>
<dbReference type="SFLD" id="SFLDS00003">
    <property type="entry name" value="Haloacid_Dehalogenase"/>
    <property type="match status" value="1"/>
</dbReference>